<dbReference type="InParanoid" id="A0A1Z5S5Z2"/>
<gene>
    <name evidence="1" type="ORF">SORBI_3001G163732</name>
</gene>
<dbReference type="Gramene" id="OQU91334">
    <property type="protein sequence ID" value="OQU91334"/>
    <property type="gene ID" value="SORBI_3001G163732"/>
</dbReference>
<evidence type="ECO:0000313" key="2">
    <source>
        <dbReference type="Proteomes" id="UP000000768"/>
    </source>
</evidence>
<sequence>MVFAKKVASVLSLAFFTAMAMVIVFSSFTAADYCHSIGTCNLRVCYQFCLSKNYTGNNFQTYCLLPGINRNPSCCCRLPGADGRA</sequence>
<accession>A0A1Z5S5Z2</accession>
<dbReference type="AlphaFoldDB" id="A0A1Z5S5Z2"/>
<evidence type="ECO:0000313" key="1">
    <source>
        <dbReference type="EMBL" id="OQU91334.1"/>
    </source>
</evidence>
<protein>
    <submittedName>
        <fullName evidence="1">Uncharacterized protein</fullName>
    </submittedName>
</protein>
<organism evidence="1 2">
    <name type="scientific">Sorghum bicolor</name>
    <name type="common">Sorghum</name>
    <name type="synonym">Sorghum vulgare</name>
    <dbReference type="NCBI Taxonomy" id="4558"/>
    <lineage>
        <taxon>Eukaryota</taxon>
        <taxon>Viridiplantae</taxon>
        <taxon>Streptophyta</taxon>
        <taxon>Embryophyta</taxon>
        <taxon>Tracheophyta</taxon>
        <taxon>Spermatophyta</taxon>
        <taxon>Magnoliopsida</taxon>
        <taxon>Liliopsida</taxon>
        <taxon>Poales</taxon>
        <taxon>Poaceae</taxon>
        <taxon>PACMAD clade</taxon>
        <taxon>Panicoideae</taxon>
        <taxon>Andropogonodae</taxon>
        <taxon>Andropogoneae</taxon>
        <taxon>Sorghinae</taxon>
        <taxon>Sorghum</taxon>
    </lineage>
</organism>
<keyword evidence="2" id="KW-1185">Reference proteome</keyword>
<proteinExistence type="predicted"/>
<dbReference type="Proteomes" id="UP000000768">
    <property type="component" value="Chromosome 1"/>
</dbReference>
<dbReference type="EMBL" id="CM000760">
    <property type="protein sequence ID" value="OQU91334.1"/>
    <property type="molecule type" value="Genomic_DNA"/>
</dbReference>
<dbReference type="OMA" id="SCTTADY"/>
<reference evidence="1 2" key="1">
    <citation type="journal article" date="2009" name="Nature">
        <title>The Sorghum bicolor genome and the diversification of grasses.</title>
        <authorList>
            <person name="Paterson A.H."/>
            <person name="Bowers J.E."/>
            <person name="Bruggmann R."/>
            <person name="Dubchak I."/>
            <person name="Grimwood J."/>
            <person name="Gundlach H."/>
            <person name="Haberer G."/>
            <person name="Hellsten U."/>
            <person name="Mitros T."/>
            <person name="Poliakov A."/>
            <person name="Schmutz J."/>
            <person name="Spannagl M."/>
            <person name="Tang H."/>
            <person name="Wang X."/>
            <person name="Wicker T."/>
            <person name="Bharti A.K."/>
            <person name="Chapman J."/>
            <person name="Feltus F.A."/>
            <person name="Gowik U."/>
            <person name="Grigoriev I.V."/>
            <person name="Lyons E."/>
            <person name="Maher C.A."/>
            <person name="Martis M."/>
            <person name="Narechania A."/>
            <person name="Otillar R.P."/>
            <person name="Penning B.W."/>
            <person name="Salamov A.A."/>
            <person name="Wang Y."/>
            <person name="Zhang L."/>
            <person name="Carpita N.C."/>
            <person name="Freeling M."/>
            <person name="Gingle A.R."/>
            <person name="Hash C.T."/>
            <person name="Keller B."/>
            <person name="Klein P."/>
            <person name="Kresovich S."/>
            <person name="McCann M.C."/>
            <person name="Ming R."/>
            <person name="Peterson D.G."/>
            <person name="Mehboob-ur-Rahman"/>
            <person name="Ware D."/>
            <person name="Westhoff P."/>
            <person name="Mayer K.F."/>
            <person name="Messing J."/>
            <person name="Rokhsar D.S."/>
        </authorList>
    </citation>
    <scope>NUCLEOTIDE SEQUENCE [LARGE SCALE GENOMIC DNA]</scope>
    <source>
        <strain evidence="2">cv. BTx623</strain>
    </source>
</reference>
<reference evidence="2" key="2">
    <citation type="journal article" date="2018" name="Plant J.">
        <title>The Sorghum bicolor reference genome: improved assembly, gene annotations, a transcriptome atlas, and signatures of genome organization.</title>
        <authorList>
            <person name="McCormick R.F."/>
            <person name="Truong S.K."/>
            <person name="Sreedasyam A."/>
            <person name="Jenkins J."/>
            <person name="Shu S."/>
            <person name="Sims D."/>
            <person name="Kennedy M."/>
            <person name="Amirebrahimi M."/>
            <person name="Weers B.D."/>
            <person name="McKinley B."/>
            <person name="Mattison A."/>
            <person name="Morishige D.T."/>
            <person name="Grimwood J."/>
            <person name="Schmutz J."/>
            <person name="Mullet J.E."/>
        </authorList>
    </citation>
    <scope>NUCLEOTIDE SEQUENCE [LARGE SCALE GENOMIC DNA]</scope>
    <source>
        <strain evidence="2">cv. BTx623</strain>
    </source>
</reference>
<name>A0A1Z5S5Z2_SORBI</name>